<dbReference type="Proteomes" id="UP001165060">
    <property type="component" value="Unassembled WGS sequence"/>
</dbReference>
<dbReference type="SUPFAM" id="SSF48403">
    <property type="entry name" value="Ankyrin repeat"/>
    <property type="match status" value="1"/>
</dbReference>
<accession>A0ABQ6MAM2</accession>
<evidence type="ECO:0000313" key="3">
    <source>
        <dbReference type="Proteomes" id="UP001165060"/>
    </source>
</evidence>
<dbReference type="EMBL" id="BRYB01000103">
    <property type="protein sequence ID" value="GMI22818.1"/>
    <property type="molecule type" value="Genomic_DNA"/>
</dbReference>
<protein>
    <recommendedName>
        <fullName evidence="4">Ankyrin repeat-containing domain protein</fullName>
    </recommendedName>
</protein>
<organism evidence="2 3">
    <name type="scientific">Tetraparma gracilis</name>
    <dbReference type="NCBI Taxonomy" id="2962635"/>
    <lineage>
        <taxon>Eukaryota</taxon>
        <taxon>Sar</taxon>
        <taxon>Stramenopiles</taxon>
        <taxon>Ochrophyta</taxon>
        <taxon>Bolidophyceae</taxon>
        <taxon>Parmales</taxon>
        <taxon>Triparmaceae</taxon>
        <taxon>Tetraparma</taxon>
    </lineage>
</organism>
<feature type="region of interest" description="Disordered" evidence="1">
    <location>
        <begin position="1"/>
        <end position="20"/>
    </location>
</feature>
<proteinExistence type="predicted"/>
<name>A0ABQ6MAM2_9STRA</name>
<reference evidence="2 3" key="1">
    <citation type="journal article" date="2023" name="Commun. Biol.">
        <title>Genome analysis of Parmales, the sister group of diatoms, reveals the evolutionary specialization of diatoms from phago-mixotrophs to photoautotrophs.</title>
        <authorList>
            <person name="Ban H."/>
            <person name="Sato S."/>
            <person name="Yoshikawa S."/>
            <person name="Yamada K."/>
            <person name="Nakamura Y."/>
            <person name="Ichinomiya M."/>
            <person name="Sato N."/>
            <person name="Blanc-Mathieu R."/>
            <person name="Endo H."/>
            <person name="Kuwata A."/>
            <person name="Ogata H."/>
        </authorList>
    </citation>
    <scope>NUCLEOTIDE SEQUENCE [LARGE SCALE GENOMIC DNA]</scope>
</reference>
<evidence type="ECO:0000256" key="1">
    <source>
        <dbReference type="SAM" id="MobiDB-lite"/>
    </source>
</evidence>
<keyword evidence="3" id="KW-1185">Reference proteome</keyword>
<evidence type="ECO:0000313" key="2">
    <source>
        <dbReference type="EMBL" id="GMI22818.1"/>
    </source>
</evidence>
<gene>
    <name evidence="2" type="ORF">TeGR_g6449</name>
</gene>
<sequence>MSKGGGSGGMDKASDEAPPTEAVLSLKNAIEAEDLQTVHQLILSGVDLSDRDYGTNSLHDLINSRMLIMPRSKMSHLPLAPILPGNPFFVTSDTPPLTRAVLANPTFPAAATVPDHNQQLCLHLATSVHAPLPLIMSLYKAHPQSAKARDGCGFLPVHYCLHPGSSDAVLQYLIQHGGGGKEYFMFNDRKMSPLLFYVKSGTATWRGVMALLDDGGTAVADCMSGDLVETDTESYYVVSRKLLSKEKRYELLSSASAGKGGGSGSDKQDLSKVKHTIMKYVGLLDGTDDRHLDCMWQGDGDELCAACSPGSDDEDKIDETEYQREELEWRQMEAAKRAELEDAQIEEAMRASIADEQALEAKRRKLAA</sequence>
<dbReference type="Gene3D" id="1.25.40.20">
    <property type="entry name" value="Ankyrin repeat-containing domain"/>
    <property type="match status" value="1"/>
</dbReference>
<dbReference type="InterPro" id="IPR036770">
    <property type="entry name" value="Ankyrin_rpt-contain_sf"/>
</dbReference>
<comment type="caution">
    <text evidence="2">The sequence shown here is derived from an EMBL/GenBank/DDBJ whole genome shotgun (WGS) entry which is preliminary data.</text>
</comment>
<evidence type="ECO:0008006" key="4">
    <source>
        <dbReference type="Google" id="ProtNLM"/>
    </source>
</evidence>